<accession>A0AAE0GQ51</accession>
<sequence>MAESLDTCLASATEPIVIFSYAGCPFCRKVEGALAEAKLPFKVIDFDADLDDGQTVHNEIHAKHKQKSVPLVFVKGKFIGGCNDGPEEWMGTMPLLKSGKLAAML</sequence>
<dbReference type="EMBL" id="LGRX02003362">
    <property type="protein sequence ID" value="KAK3282340.1"/>
    <property type="molecule type" value="Genomic_DNA"/>
</dbReference>
<comment type="caution">
    <text evidence="4">The sequence shown here is derived from an EMBL/GenBank/DDBJ whole genome shotgun (WGS) entry which is preliminary data.</text>
</comment>
<dbReference type="Pfam" id="PF00462">
    <property type="entry name" value="Glutaredoxin"/>
    <property type="match status" value="1"/>
</dbReference>
<dbReference type="Proteomes" id="UP001190700">
    <property type="component" value="Unassembled WGS sequence"/>
</dbReference>
<keyword evidence="5" id="KW-1185">Reference proteome</keyword>
<evidence type="ECO:0000313" key="5">
    <source>
        <dbReference type="Proteomes" id="UP001190700"/>
    </source>
</evidence>
<dbReference type="PROSITE" id="PS50404">
    <property type="entry name" value="GST_NTER"/>
    <property type="match status" value="1"/>
</dbReference>
<evidence type="ECO:0000313" key="4">
    <source>
        <dbReference type="EMBL" id="KAK3282340.1"/>
    </source>
</evidence>
<dbReference type="InterPro" id="IPR004045">
    <property type="entry name" value="Glutathione_S-Trfase_N"/>
</dbReference>
<dbReference type="InterPro" id="IPR036249">
    <property type="entry name" value="Thioredoxin-like_sf"/>
</dbReference>
<dbReference type="GO" id="GO:0034599">
    <property type="term" value="P:cellular response to oxidative stress"/>
    <property type="evidence" value="ECO:0007669"/>
    <property type="project" value="TreeGrafter"/>
</dbReference>
<dbReference type="PANTHER" id="PTHR45694">
    <property type="entry name" value="GLUTAREDOXIN 2"/>
    <property type="match status" value="1"/>
</dbReference>
<dbReference type="GO" id="GO:0015038">
    <property type="term" value="F:glutathione disulfide oxidoreductase activity"/>
    <property type="evidence" value="ECO:0007669"/>
    <property type="project" value="TreeGrafter"/>
</dbReference>
<dbReference type="PANTHER" id="PTHR45694:SF18">
    <property type="entry name" value="GLUTAREDOXIN-1-RELATED"/>
    <property type="match status" value="1"/>
</dbReference>
<dbReference type="PROSITE" id="PS00195">
    <property type="entry name" value="GLUTAREDOXIN_1"/>
    <property type="match status" value="1"/>
</dbReference>
<keyword evidence="2" id="KW-0676">Redox-active center</keyword>
<evidence type="ECO:0000259" key="3">
    <source>
        <dbReference type="PROSITE" id="PS50404"/>
    </source>
</evidence>
<dbReference type="InterPro" id="IPR011767">
    <property type="entry name" value="GLR_AS"/>
</dbReference>
<dbReference type="InterPro" id="IPR002109">
    <property type="entry name" value="Glutaredoxin"/>
</dbReference>
<dbReference type="PRINTS" id="PR00160">
    <property type="entry name" value="GLUTAREDOXIN"/>
</dbReference>
<dbReference type="AlphaFoldDB" id="A0AAE0GQ51"/>
<dbReference type="Gene3D" id="3.40.30.10">
    <property type="entry name" value="Glutaredoxin"/>
    <property type="match status" value="1"/>
</dbReference>
<name>A0AAE0GQ51_9CHLO</name>
<gene>
    <name evidence="4" type="ORF">CYMTET_9898</name>
</gene>
<evidence type="ECO:0000256" key="1">
    <source>
        <dbReference type="ARBA" id="ARBA00023157"/>
    </source>
</evidence>
<dbReference type="GO" id="GO:0005737">
    <property type="term" value="C:cytoplasm"/>
    <property type="evidence" value="ECO:0007669"/>
    <property type="project" value="TreeGrafter"/>
</dbReference>
<evidence type="ECO:0000256" key="2">
    <source>
        <dbReference type="ARBA" id="ARBA00023284"/>
    </source>
</evidence>
<reference evidence="4 5" key="1">
    <citation type="journal article" date="2015" name="Genome Biol. Evol.">
        <title>Comparative Genomics of a Bacterivorous Green Alga Reveals Evolutionary Causalities and Consequences of Phago-Mixotrophic Mode of Nutrition.</title>
        <authorList>
            <person name="Burns J.A."/>
            <person name="Paasch A."/>
            <person name="Narechania A."/>
            <person name="Kim E."/>
        </authorList>
    </citation>
    <scope>NUCLEOTIDE SEQUENCE [LARGE SCALE GENOMIC DNA]</scope>
    <source>
        <strain evidence="4 5">PLY_AMNH</strain>
    </source>
</reference>
<proteinExistence type="predicted"/>
<feature type="domain" description="GST N-terminal" evidence="3">
    <location>
        <begin position="14"/>
        <end position="105"/>
    </location>
</feature>
<protein>
    <recommendedName>
        <fullName evidence="3">GST N-terminal domain-containing protein</fullName>
    </recommendedName>
</protein>
<keyword evidence="1" id="KW-1015">Disulfide bond</keyword>
<organism evidence="4 5">
    <name type="scientific">Cymbomonas tetramitiformis</name>
    <dbReference type="NCBI Taxonomy" id="36881"/>
    <lineage>
        <taxon>Eukaryota</taxon>
        <taxon>Viridiplantae</taxon>
        <taxon>Chlorophyta</taxon>
        <taxon>Pyramimonadophyceae</taxon>
        <taxon>Pyramimonadales</taxon>
        <taxon>Pyramimonadaceae</taxon>
        <taxon>Cymbomonas</taxon>
    </lineage>
</organism>
<dbReference type="SUPFAM" id="SSF52833">
    <property type="entry name" value="Thioredoxin-like"/>
    <property type="match status" value="1"/>
</dbReference>
<dbReference type="PROSITE" id="PS51354">
    <property type="entry name" value="GLUTAREDOXIN_2"/>
    <property type="match status" value="1"/>
</dbReference>
<dbReference type="InterPro" id="IPR014025">
    <property type="entry name" value="Glutaredoxin_subgr"/>
</dbReference>